<comment type="caution">
    <text evidence="1">The sequence shown here is derived from an EMBL/GenBank/DDBJ whole genome shotgun (WGS) entry which is preliminary data.</text>
</comment>
<sequence>MGVPLAWLLNAKRVEFYGTSSSEDDLLLIDIDIMEVRQKIIDEFNGKVMIYPHGAAPNLTWDGVYKPHPKIFKNLVTSEGHKEVMRRYGYPVPVEVIGWYLCEIEPWKPMKGNKVLFCPIHPIVGGLFMYDEDVLENGRVFKELLDMDLDISVRYRHALIINGIHKEEGVRYYSTGWFDDLDEYDMVVANGTLAYVAIAMGIPTVMVKQDTCTRMPGDAANNRVEVKSVEKYWDYLKYPYCSEDLETSMRLASKHEPVEWKSRFIGEQLDGDRFVKSMSEA</sequence>
<dbReference type="EMBL" id="LAZR01069898">
    <property type="protein sequence ID" value="KKK46803.1"/>
    <property type="molecule type" value="Genomic_DNA"/>
</dbReference>
<organism evidence="1">
    <name type="scientific">marine sediment metagenome</name>
    <dbReference type="NCBI Taxonomy" id="412755"/>
    <lineage>
        <taxon>unclassified sequences</taxon>
        <taxon>metagenomes</taxon>
        <taxon>ecological metagenomes</taxon>
    </lineage>
</organism>
<evidence type="ECO:0000313" key="1">
    <source>
        <dbReference type="EMBL" id="KKK46803.1"/>
    </source>
</evidence>
<gene>
    <name evidence="1" type="ORF">LCGC14_3161590</name>
</gene>
<accession>A0A0F8VQZ9</accession>
<proteinExistence type="predicted"/>
<dbReference type="AlphaFoldDB" id="A0A0F8VQZ9"/>
<protein>
    <submittedName>
        <fullName evidence="1">Uncharacterized protein</fullName>
    </submittedName>
</protein>
<reference evidence="1" key="1">
    <citation type="journal article" date="2015" name="Nature">
        <title>Complex archaea that bridge the gap between prokaryotes and eukaryotes.</title>
        <authorList>
            <person name="Spang A."/>
            <person name="Saw J.H."/>
            <person name="Jorgensen S.L."/>
            <person name="Zaremba-Niedzwiedzka K."/>
            <person name="Martijn J."/>
            <person name="Lind A.E."/>
            <person name="van Eijk R."/>
            <person name="Schleper C."/>
            <person name="Guy L."/>
            <person name="Ettema T.J."/>
        </authorList>
    </citation>
    <scope>NUCLEOTIDE SEQUENCE</scope>
</reference>
<name>A0A0F8VQZ9_9ZZZZ</name>